<evidence type="ECO:0000313" key="3">
    <source>
        <dbReference type="EMBL" id="WNY29324.1"/>
    </source>
</evidence>
<dbReference type="EMBL" id="CP131062">
    <property type="protein sequence ID" value="WNY29241.1"/>
    <property type="molecule type" value="Genomic_DNA"/>
</dbReference>
<feature type="domain" description="ISXO2-like transposase" evidence="1">
    <location>
        <begin position="67"/>
        <end position="208"/>
    </location>
</feature>
<protein>
    <submittedName>
        <fullName evidence="3">IS1595 family transposase ISDli1</fullName>
    </submittedName>
</protein>
<dbReference type="SMART" id="SM01126">
    <property type="entry name" value="DDE_Tnp_IS1595"/>
    <property type="match status" value="1"/>
</dbReference>
<dbReference type="PANTHER" id="PTHR47163:SF2">
    <property type="entry name" value="SI:DKEY-17M8.2"/>
    <property type="match status" value="1"/>
</dbReference>
<evidence type="ECO:0000313" key="2">
    <source>
        <dbReference type="EMBL" id="WNY29241.1"/>
    </source>
</evidence>
<dbReference type="KEGG" id="mees:MmiEs2_14660"/>
<dbReference type="Pfam" id="PF12762">
    <property type="entry name" value="DDE_Tnp_IS1595"/>
    <property type="match status" value="1"/>
</dbReference>
<dbReference type="Proteomes" id="UP001302662">
    <property type="component" value="Chromosome"/>
</dbReference>
<dbReference type="EMBL" id="CP131062">
    <property type="protein sequence ID" value="WNY29324.1"/>
    <property type="molecule type" value="Genomic_DNA"/>
</dbReference>
<dbReference type="PANTHER" id="PTHR47163">
    <property type="entry name" value="DDE_TNP_IS1595 DOMAIN-CONTAINING PROTEIN"/>
    <property type="match status" value="1"/>
</dbReference>
<proteinExistence type="predicted"/>
<evidence type="ECO:0000259" key="1">
    <source>
        <dbReference type="SMART" id="SM01126"/>
    </source>
</evidence>
<gene>
    <name evidence="2" type="ORF">MmiEs2_14660</name>
    <name evidence="3" type="ORF">MmiEs2_15510</name>
</gene>
<name>A0AA96VA13_9EURY</name>
<keyword evidence="4" id="KW-1185">Reference proteome</keyword>
<organism evidence="3 4">
    <name type="scientific">Methanimicrococcus stummii</name>
    <dbReference type="NCBI Taxonomy" id="3028294"/>
    <lineage>
        <taxon>Archaea</taxon>
        <taxon>Methanobacteriati</taxon>
        <taxon>Methanobacteriota</taxon>
        <taxon>Stenosarchaea group</taxon>
        <taxon>Methanomicrobia</taxon>
        <taxon>Methanosarcinales</taxon>
        <taxon>Methanosarcinaceae</taxon>
        <taxon>Methanimicrococcus</taxon>
    </lineage>
</organism>
<dbReference type="InterPro" id="IPR053164">
    <property type="entry name" value="IS1016-like_transposase"/>
</dbReference>
<dbReference type="NCBIfam" id="NF033547">
    <property type="entry name" value="transpos_IS1595"/>
    <property type="match status" value="1"/>
</dbReference>
<reference evidence="3 4" key="1">
    <citation type="submission" date="2023-07" db="EMBL/GenBank/DDBJ databases">
        <title>Closed genome sequence of Methanimicrococcus sp. Es2.</title>
        <authorList>
            <person name="Protasov E."/>
            <person name="Platt K."/>
            <person name="Reeh H."/>
            <person name="Poehlein A."/>
            <person name="Daniel R."/>
            <person name="Brune A."/>
        </authorList>
    </citation>
    <scope>NUCLEOTIDE SEQUENCE [LARGE SCALE GENOMIC DNA]</scope>
    <source>
        <strain evidence="3 4">Es2</strain>
    </source>
</reference>
<dbReference type="AlphaFoldDB" id="A0AA96VA13"/>
<dbReference type="InterPro" id="IPR024445">
    <property type="entry name" value="Tnp_ISXO2-like"/>
</dbReference>
<accession>A0AA96VA13</accession>
<dbReference type="KEGG" id="mees:MmiEs2_15510"/>
<sequence length="230" mass="26858">MTMQLKNKYIFRSKISEAKFRQIVKLFVLDLDATQISQITGVSRITINRYLMAIRERIAGFCEAESPFQGEIEVDESYFGPRRVKGKRGRGAGSKTIVFGMRKRNGKVYTEIVPDCSKSTLQSIIRGKVDLDSVIYSDNWHGYDGLVDVGYDKHYRVNHGKNEFVNGKSHINGIEGFWGYSKSRMSKHRGVHKKYFYLHLKECEFRYNYRNEDLYQKILKILRENPLFLS</sequence>
<evidence type="ECO:0000313" key="4">
    <source>
        <dbReference type="Proteomes" id="UP001302662"/>
    </source>
</evidence>